<organism evidence="1 2">
    <name type="scientific">Tanacetum coccineum</name>
    <dbReference type="NCBI Taxonomy" id="301880"/>
    <lineage>
        <taxon>Eukaryota</taxon>
        <taxon>Viridiplantae</taxon>
        <taxon>Streptophyta</taxon>
        <taxon>Embryophyta</taxon>
        <taxon>Tracheophyta</taxon>
        <taxon>Spermatophyta</taxon>
        <taxon>Magnoliopsida</taxon>
        <taxon>eudicotyledons</taxon>
        <taxon>Gunneridae</taxon>
        <taxon>Pentapetalae</taxon>
        <taxon>asterids</taxon>
        <taxon>campanulids</taxon>
        <taxon>Asterales</taxon>
        <taxon>Asteraceae</taxon>
        <taxon>Asteroideae</taxon>
        <taxon>Anthemideae</taxon>
        <taxon>Anthemidinae</taxon>
        <taxon>Tanacetum</taxon>
    </lineage>
</organism>
<name>A0ABQ4ZUZ7_9ASTR</name>
<dbReference type="PANTHER" id="PTHR46238:SF8">
    <property type="entry name" value="ENDONUCLEASE_EXONUCLEASE_PHOSPHATASE DOMAIN-CONTAINING PROTEIN"/>
    <property type="match status" value="1"/>
</dbReference>
<sequence>MALDTLFKSVTRRREGSAVPRILWKNLNGDASEAFSSRVAQGVSSQIKVISTSDAESMWNILASIIKDAVKDSLGVAIGTSKIHTARKESWWLCEDVQSKVAVKVVDPSMLPQFDYYYSGISQSEVRTALQKMGRNKVAEPDQIPIEARRSLWDEGIFWLTSLFNKIFTSVKMPKKWRLGEVIHIFKNKGDVQEDILWCLILVDDIVLVSKSAEGLNNRLENWREALVDNGLRLKGKFYRVTIRPSMLYGSECWPITKALANRLEVAELRMLRWTYGKIMLDMITNRVYRAELEVYTIINKMREGRLRWFRHVRKRPQSAQVRRVEVLVVDGLRRRGRPKLMWEDRVKHDIKELLLSEDMTSYRNEWRARIRLEG</sequence>
<dbReference type="PANTHER" id="PTHR46238">
    <property type="entry name" value="REVERSE TRANSCRIPTASE DOMAIN-CONTAINING PROTEIN"/>
    <property type="match status" value="1"/>
</dbReference>
<comment type="caution">
    <text evidence="1">The sequence shown here is derived from an EMBL/GenBank/DDBJ whole genome shotgun (WGS) entry which is preliminary data.</text>
</comment>
<dbReference type="EMBL" id="BQNB010011707">
    <property type="protein sequence ID" value="GJS94114.1"/>
    <property type="molecule type" value="Genomic_DNA"/>
</dbReference>
<accession>A0ABQ4ZUZ7</accession>
<protein>
    <recommendedName>
        <fullName evidence="3">Reverse transcriptase</fullName>
    </recommendedName>
</protein>
<evidence type="ECO:0008006" key="3">
    <source>
        <dbReference type="Google" id="ProtNLM"/>
    </source>
</evidence>
<reference evidence="1" key="1">
    <citation type="journal article" date="2022" name="Int. J. Mol. Sci.">
        <title>Draft Genome of Tanacetum Coccineum: Genomic Comparison of Closely Related Tanacetum-Family Plants.</title>
        <authorList>
            <person name="Yamashiro T."/>
            <person name="Shiraishi A."/>
            <person name="Nakayama K."/>
            <person name="Satake H."/>
        </authorList>
    </citation>
    <scope>NUCLEOTIDE SEQUENCE</scope>
</reference>
<dbReference type="Proteomes" id="UP001151760">
    <property type="component" value="Unassembled WGS sequence"/>
</dbReference>
<gene>
    <name evidence="1" type="ORF">Tco_0801082</name>
</gene>
<evidence type="ECO:0000313" key="2">
    <source>
        <dbReference type="Proteomes" id="UP001151760"/>
    </source>
</evidence>
<keyword evidence="2" id="KW-1185">Reference proteome</keyword>
<reference evidence="1" key="2">
    <citation type="submission" date="2022-01" db="EMBL/GenBank/DDBJ databases">
        <authorList>
            <person name="Yamashiro T."/>
            <person name="Shiraishi A."/>
            <person name="Satake H."/>
            <person name="Nakayama K."/>
        </authorList>
    </citation>
    <scope>NUCLEOTIDE SEQUENCE</scope>
</reference>
<evidence type="ECO:0000313" key="1">
    <source>
        <dbReference type="EMBL" id="GJS94114.1"/>
    </source>
</evidence>
<proteinExistence type="predicted"/>